<accession>A0ABV2AG78</accession>
<evidence type="ECO:0000313" key="1">
    <source>
        <dbReference type="EMBL" id="MES1918247.1"/>
    </source>
</evidence>
<reference evidence="1 2" key="1">
    <citation type="journal article" date="2024" name="BMC Biol.">
        <title>Comparative genomics of Ascetosporea gives new insight into the evolutionary basis for animal parasitism in Rhizaria.</title>
        <authorList>
            <person name="Hiltunen Thoren M."/>
            <person name="Onut-Brannstrom I."/>
            <person name="Alfjorden A."/>
            <person name="Peckova H."/>
            <person name="Swords F."/>
            <person name="Hooper C."/>
            <person name="Holzer A.S."/>
            <person name="Bass D."/>
            <person name="Burki F."/>
        </authorList>
    </citation>
    <scope>NUCLEOTIDE SEQUENCE [LARGE SCALE GENOMIC DNA]</scope>
    <source>
        <strain evidence="1">20-A016</strain>
    </source>
</reference>
<organism evidence="1 2">
    <name type="scientific">Bonamia ostreae</name>
    <dbReference type="NCBI Taxonomy" id="126728"/>
    <lineage>
        <taxon>Eukaryota</taxon>
        <taxon>Sar</taxon>
        <taxon>Rhizaria</taxon>
        <taxon>Endomyxa</taxon>
        <taxon>Ascetosporea</taxon>
        <taxon>Haplosporida</taxon>
        <taxon>Bonamia</taxon>
    </lineage>
</organism>
<name>A0ABV2AG78_9EUKA</name>
<proteinExistence type="predicted"/>
<comment type="caution">
    <text evidence="1">The sequence shown here is derived from an EMBL/GenBank/DDBJ whole genome shotgun (WGS) entry which is preliminary data.</text>
</comment>
<gene>
    <name evidence="1" type="ORF">MHBO_000245</name>
</gene>
<dbReference type="EMBL" id="JBDODL010000032">
    <property type="protein sequence ID" value="MES1918247.1"/>
    <property type="molecule type" value="Genomic_DNA"/>
</dbReference>
<dbReference type="Proteomes" id="UP001439008">
    <property type="component" value="Unassembled WGS sequence"/>
</dbReference>
<protein>
    <submittedName>
        <fullName evidence="1">Uncharacterized protein</fullName>
    </submittedName>
</protein>
<evidence type="ECO:0000313" key="2">
    <source>
        <dbReference type="Proteomes" id="UP001439008"/>
    </source>
</evidence>
<keyword evidence="2" id="KW-1185">Reference proteome</keyword>
<sequence length="259" mass="29460">MIFRFQRKNIKLYLRHTCDPGASSRCSAPGKIEVMKIPYESSNWCDSHKEITIPPPTAEIEWFNFEDCEFDDIGFESPSSTRYEITVAGNKKLHIKNVLLNSFDILTNCNDQSDAKTIEMFSEGKNTIAGTQANFKIIPKPRRMCTKNGMVVPTGPNSVVIQMDFPKNIFDPQKSCKFEVRALMDISYKDENKNFSEKQIFTNEKQLFENPSVFKEDGVAVPNKMNVMKAGTVTKMKLDSESLQSLPKTIFTILAIILM</sequence>